<proteinExistence type="predicted"/>
<keyword evidence="7 8" id="KW-0472">Membrane</keyword>
<gene>
    <name evidence="9" type="primary">xrtF</name>
    <name evidence="9" type="ORF">EOD40_12630</name>
</gene>
<evidence type="ECO:0000256" key="6">
    <source>
        <dbReference type="ARBA" id="ARBA00022989"/>
    </source>
</evidence>
<dbReference type="NCBIfam" id="TIGR04178">
    <property type="entry name" value="exo_archaeo"/>
    <property type="match status" value="1"/>
</dbReference>
<feature type="transmembrane region" description="Helical" evidence="8">
    <location>
        <begin position="152"/>
        <end position="170"/>
    </location>
</feature>
<dbReference type="InterPro" id="IPR026392">
    <property type="entry name" value="Exo/Archaeosortase_dom"/>
</dbReference>
<evidence type="ECO:0000256" key="7">
    <source>
        <dbReference type="ARBA" id="ARBA00023136"/>
    </source>
</evidence>
<feature type="transmembrane region" description="Helical" evidence="8">
    <location>
        <begin position="12"/>
        <end position="32"/>
    </location>
</feature>
<evidence type="ECO:0000256" key="4">
    <source>
        <dbReference type="ARBA" id="ARBA00022692"/>
    </source>
</evidence>
<accession>A0A437KQZ3</accession>
<evidence type="ECO:0000256" key="8">
    <source>
        <dbReference type="SAM" id="Phobius"/>
    </source>
</evidence>
<dbReference type="AlphaFoldDB" id="A0A437KQZ3"/>
<organism evidence="9 10">
    <name type="scientific">Flavobacterium sufflavum</name>
    <dbReference type="NCBI Taxonomy" id="1921138"/>
    <lineage>
        <taxon>Bacteria</taxon>
        <taxon>Pseudomonadati</taxon>
        <taxon>Bacteroidota</taxon>
        <taxon>Flavobacteriia</taxon>
        <taxon>Flavobacteriales</taxon>
        <taxon>Flavobacteriaceae</taxon>
        <taxon>Flavobacterium</taxon>
    </lineage>
</organism>
<name>A0A437KQZ3_9FLAO</name>
<dbReference type="Proteomes" id="UP000285211">
    <property type="component" value="Unassembled WGS sequence"/>
</dbReference>
<dbReference type="EMBL" id="SACJ01000008">
    <property type="protein sequence ID" value="RVT74361.1"/>
    <property type="molecule type" value="Genomic_DNA"/>
</dbReference>
<dbReference type="OrthoDB" id="678161at2"/>
<evidence type="ECO:0000256" key="2">
    <source>
        <dbReference type="ARBA" id="ARBA00022475"/>
    </source>
</evidence>
<comment type="caution">
    <text evidence="9">The sequence shown here is derived from an EMBL/GenBank/DDBJ whole genome shotgun (WGS) entry which is preliminary data.</text>
</comment>
<dbReference type="GO" id="GO:0006508">
    <property type="term" value="P:proteolysis"/>
    <property type="evidence" value="ECO:0007669"/>
    <property type="project" value="UniProtKB-KW"/>
</dbReference>
<dbReference type="RefSeq" id="WP_128196079.1">
    <property type="nucleotide sequence ID" value="NZ_SACJ01000008.1"/>
</dbReference>
<keyword evidence="10" id="KW-1185">Reference proteome</keyword>
<evidence type="ECO:0000256" key="1">
    <source>
        <dbReference type="ARBA" id="ARBA00004651"/>
    </source>
</evidence>
<evidence type="ECO:0000256" key="5">
    <source>
        <dbReference type="ARBA" id="ARBA00022801"/>
    </source>
</evidence>
<comment type="subcellular location">
    <subcellularLocation>
        <location evidence="1">Cell membrane</location>
        <topology evidence="1">Multi-pass membrane protein</topology>
    </subcellularLocation>
</comment>
<reference evidence="9 10" key="1">
    <citation type="submission" date="2019-01" db="EMBL/GenBank/DDBJ databases">
        <authorList>
            <person name="Chen W.-M."/>
        </authorList>
    </citation>
    <scope>NUCLEOTIDE SEQUENCE [LARGE SCALE GENOMIC DNA]</scope>
    <source>
        <strain evidence="9 10">BBQ-12</strain>
    </source>
</reference>
<keyword evidence="4 8" id="KW-0812">Transmembrane</keyword>
<protein>
    <submittedName>
        <fullName evidence="9">Exosortase family protein XrtF</fullName>
    </submittedName>
</protein>
<evidence type="ECO:0000256" key="3">
    <source>
        <dbReference type="ARBA" id="ARBA00022670"/>
    </source>
</evidence>
<evidence type="ECO:0000313" key="10">
    <source>
        <dbReference type="Proteomes" id="UP000285211"/>
    </source>
</evidence>
<dbReference type="GO" id="GO:0008233">
    <property type="term" value="F:peptidase activity"/>
    <property type="evidence" value="ECO:0007669"/>
    <property type="project" value="UniProtKB-KW"/>
</dbReference>
<keyword evidence="5" id="KW-0378">Hydrolase</keyword>
<sequence length="178" mass="20661">MKKYLILYRPFLIFLAKFFLTYLVLSLIYQGYLSRFDEDSVDALTKFVAGNTEQLLALFNIDFYVREISKASYVMLYYNQQAIARMIEGCNAISVIILFVSFVVSFSGKLKPTLLFILGGSVFIYILNVIRIALLCSALYWFPLQETVLHEIVFPLFIYGAVFILWVVWVNKFSLYAK</sequence>
<dbReference type="InterPro" id="IPR026323">
    <property type="entry name" value="Exosortase-related_prot_XrtF"/>
</dbReference>
<dbReference type="NCBIfam" id="TIGR04128">
    <property type="entry name" value="exoso_Fjoh_1448"/>
    <property type="match status" value="1"/>
</dbReference>
<feature type="transmembrane region" description="Helical" evidence="8">
    <location>
        <begin position="82"/>
        <end position="106"/>
    </location>
</feature>
<keyword evidence="6 8" id="KW-1133">Transmembrane helix</keyword>
<dbReference type="GO" id="GO:0005886">
    <property type="term" value="C:plasma membrane"/>
    <property type="evidence" value="ECO:0007669"/>
    <property type="project" value="UniProtKB-SubCell"/>
</dbReference>
<evidence type="ECO:0000313" key="9">
    <source>
        <dbReference type="EMBL" id="RVT74361.1"/>
    </source>
</evidence>
<feature type="transmembrane region" description="Helical" evidence="8">
    <location>
        <begin position="113"/>
        <end position="140"/>
    </location>
</feature>
<keyword evidence="3" id="KW-0645">Protease</keyword>
<keyword evidence="2" id="KW-1003">Cell membrane</keyword>